<dbReference type="InterPro" id="IPR006708">
    <property type="entry name" value="Pex19"/>
</dbReference>
<dbReference type="InParanoid" id="W4JPL9"/>
<dbReference type="KEGG" id="hir:HETIRDRAFT_164353"/>
<name>W4JPL9_HETIT</name>
<dbReference type="RefSeq" id="XP_009552928.1">
    <property type="nucleotide sequence ID" value="XM_009554633.1"/>
</dbReference>
<accession>W4JPL9</accession>
<dbReference type="GO" id="GO:0033328">
    <property type="term" value="F:peroxisome membrane targeting sequence binding"/>
    <property type="evidence" value="ECO:0007669"/>
    <property type="project" value="TreeGrafter"/>
</dbReference>
<proteinExistence type="predicted"/>
<dbReference type="STRING" id="747525.W4JPL9"/>
<dbReference type="Pfam" id="PF04614">
    <property type="entry name" value="Pex19"/>
    <property type="match status" value="1"/>
</dbReference>
<feature type="region of interest" description="Disordered" evidence="1">
    <location>
        <begin position="29"/>
        <end position="61"/>
    </location>
</feature>
<dbReference type="HOGENOM" id="CLU_043063_0_0_1"/>
<dbReference type="AlphaFoldDB" id="W4JPL9"/>
<sequence length="331" mass="35356">MSGVNSQKARVDVDEDVDDLDDVLDQFSTEALKPTAAPPLTSKSTILPSSSAVAPAGSDDFSDDFARELARGMESLMRDMGAPLGNAGEVPGSAASVDPAEEQRREEAFRKAWEAMLIEGMDGAVPGLDDIAGVTAKSGPGASTGAEADTGKEREKATGAAEDDFQKNIRAAMQKLKESEQNLRDSQAASTNDDDLEKLLAEFGEGKTEDELSGLLDGMMSHLMSKDILYEPFKELSDKFPPYLEENKATLSEQQYRQYTAQHASIAKMIAIFEDPSYSDSDSSQNAAVVSLMTEMQSYGSPPVEIMGELPPGLDLGADGLPQLPEGCIIT</sequence>
<feature type="region of interest" description="Disordered" evidence="1">
    <location>
        <begin position="80"/>
        <end position="107"/>
    </location>
</feature>
<dbReference type="EMBL" id="KI925466">
    <property type="protein sequence ID" value="ETW75522.1"/>
    <property type="molecule type" value="Genomic_DNA"/>
</dbReference>
<evidence type="ECO:0000313" key="2">
    <source>
        <dbReference type="EMBL" id="ETW75522.1"/>
    </source>
</evidence>
<dbReference type="GeneID" id="20667911"/>
<organism evidence="2 3">
    <name type="scientific">Heterobasidion irregulare (strain TC 32-1)</name>
    <dbReference type="NCBI Taxonomy" id="747525"/>
    <lineage>
        <taxon>Eukaryota</taxon>
        <taxon>Fungi</taxon>
        <taxon>Dikarya</taxon>
        <taxon>Basidiomycota</taxon>
        <taxon>Agaricomycotina</taxon>
        <taxon>Agaricomycetes</taxon>
        <taxon>Russulales</taxon>
        <taxon>Bondarzewiaceae</taxon>
        <taxon>Heterobasidion</taxon>
        <taxon>Heterobasidion annosum species complex</taxon>
    </lineage>
</organism>
<reference evidence="2 3" key="1">
    <citation type="journal article" date="2012" name="New Phytol.">
        <title>Insight into trade-off between wood decay and parasitism from the genome of a fungal forest pathogen.</title>
        <authorList>
            <person name="Olson A."/>
            <person name="Aerts A."/>
            <person name="Asiegbu F."/>
            <person name="Belbahri L."/>
            <person name="Bouzid O."/>
            <person name="Broberg A."/>
            <person name="Canback B."/>
            <person name="Coutinho P.M."/>
            <person name="Cullen D."/>
            <person name="Dalman K."/>
            <person name="Deflorio G."/>
            <person name="van Diepen L.T."/>
            <person name="Dunand C."/>
            <person name="Duplessis S."/>
            <person name="Durling M."/>
            <person name="Gonthier P."/>
            <person name="Grimwood J."/>
            <person name="Fossdal C.G."/>
            <person name="Hansson D."/>
            <person name="Henrissat B."/>
            <person name="Hietala A."/>
            <person name="Himmelstrand K."/>
            <person name="Hoffmeister D."/>
            <person name="Hogberg N."/>
            <person name="James T.Y."/>
            <person name="Karlsson M."/>
            <person name="Kohler A."/>
            <person name="Kues U."/>
            <person name="Lee Y.H."/>
            <person name="Lin Y.C."/>
            <person name="Lind M."/>
            <person name="Lindquist E."/>
            <person name="Lombard V."/>
            <person name="Lucas S."/>
            <person name="Lunden K."/>
            <person name="Morin E."/>
            <person name="Murat C."/>
            <person name="Park J."/>
            <person name="Raffaello T."/>
            <person name="Rouze P."/>
            <person name="Salamov A."/>
            <person name="Schmutz J."/>
            <person name="Solheim H."/>
            <person name="Stahlberg J."/>
            <person name="Velez H."/>
            <person name="de Vries R.P."/>
            <person name="Wiebenga A."/>
            <person name="Woodward S."/>
            <person name="Yakovlev I."/>
            <person name="Garbelotto M."/>
            <person name="Martin F."/>
            <person name="Grigoriev I.V."/>
            <person name="Stenlid J."/>
        </authorList>
    </citation>
    <scope>NUCLEOTIDE SEQUENCE [LARGE SCALE GENOMIC DNA]</scope>
    <source>
        <strain evidence="2 3">TC 32-1</strain>
    </source>
</reference>
<dbReference type="InterPro" id="IPR038322">
    <property type="entry name" value="Pex19_C_sf"/>
</dbReference>
<gene>
    <name evidence="2" type="ORF">HETIRDRAFT_164353</name>
</gene>
<dbReference type="OrthoDB" id="21292at2759"/>
<dbReference type="PANTHER" id="PTHR12774">
    <property type="entry name" value="PEROXISOMAL BIOGENESIS FACTOR 19"/>
    <property type="match status" value="1"/>
</dbReference>
<keyword evidence="3" id="KW-1185">Reference proteome</keyword>
<dbReference type="PANTHER" id="PTHR12774:SF2">
    <property type="entry name" value="PEROXISOMAL BIOGENESIS FACTOR 19"/>
    <property type="match status" value="1"/>
</dbReference>
<feature type="compositionally biased region" description="Polar residues" evidence="1">
    <location>
        <begin position="41"/>
        <end position="52"/>
    </location>
</feature>
<evidence type="ECO:0000313" key="3">
    <source>
        <dbReference type="Proteomes" id="UP000030671"/>
    </source>
</evidence>
<feature type="region of interest" description="Disordered" evidence="1">
    <location>
        <begin position="137"/>
        <end position="163"/>
    </location>
</feature>
<dbReference type="GO" id="GO:0045046">
    <property type="term" value="P:protein import into peroxisome membrane"/>
    <property type="evidence" value="ECO:0007669"/>
    <property type="project" value="TreeGrafter"/>
</dbReference>
<dbReference type="Proteomes" id="UP000030671">
    <property type="component" value="Unassembled WGS sequence"/>
</dbReference>
<dbReference type="GO" id="GO:0005778">
    <property type="term" value="C:peroxisomal membrane"/>
    <property type="evidence" value="ECO:0007669"/>
    <property type="project" value="TreeGrafter"/>
</dbReference>
<evidence type="ECO:0000256" key="1">
    <source>
        <dbReference type="SAM" id="MobiDB-lite"/>
    </source>
</evidence>
<dbReference type="eggNOG" id="KOG3133">
    <property type="taxonomic scope" value="Eukaryota"/>
</dbReference>
<protein>
    <submittedName>
        <fullName evidence="2">Peroxisomal biogenesis factor Pex19</fullName>
    </submittedName>
</protein>
<dbReference type="Gene3D" id="1.20.120.900">
    <property type="entry name" value="Pex19, mPTS binding domain"/>
    <property type="match status" value="1"/>
</dbReference>